<organism evidence="1 2">
    <name type="scientific">Mucisphaera calidilacus</name>
    <dbReference type="NCBI Taxonomy" id="2527982"/>
    <lineage>
        <taxon>Bacteria</taxon>
        <taxon>Pseudomonadati</taxon>
        <taxon>Planctomycetota</taxon>
        <taxon>Phycisphaerae</taxon>
        <taxon>Phycisphaerales</taxon>
        <taxon>Phycisphaeraceae</taxon>
        <taxon>Mucisphaera</taxon>
    </lineage>
</organism>
<keyword evidence="2" id="KW-1185">Reference proteome</keyword>
<dbReference type="Pfam" id="PF06199">
    <property type="entry name" value="Phage_tail_2"/>
    <property type="match status" value="1"/>
</dbReference>
<dbReference type="EMBL" id="CP036280">
    <property type="protein sequence ID" value="QDU71039.1"/>
    <property type="molecule type" value="Genomic_DNA"/>
</dbReference>
<protein>
    <submittedName>
        <fullName evidence="1">Phage major tail protein 2</fullName>
    </submittedName>
</protein>
<dbReference type="Gene3D" id="4.10.410.40">
    <property type="match status" value="1"/>
</dbReference>
<dbReference type="OrthoDB" id="274082at2"/>
<accession>A0A518BVN7</accession>
<dbReference type="KEGG" id="mcad:Pan265_08840"/>
<name>A0A518BVN7_9BACT</name>
<evidence type="ECO:0000313" key="1">
    <source>
        <dbReference type="EMBL" id="QDU71039.1"/>
    </source>
</evidence>
<reference evidence="1 2" key="1">
    <citation type="submission" date="2019-02" db="EMBL/GenBank/DDBJ databases">
        <title>Deep-cultivation of Planctomycetes and their phenomic and genomic characterization uncovers novel biology.</title>
        <authorList>
            <person name="Wiegand S."/>
            <person name="Jogler M."/>
            <person name="Boedeker C."/>
            <person name="Pinto D."/>
            <person name="Vollmers J."/>
            <person name="Rivas-Marin E."/>
            <person name="Kohn T."/>
            <person name="Peeters S.H."/>
            <person name="Heuer A."/>
            <person name="Rast P."/>
            <person name="Oberbeckmann S."/>
            <person name="Bunk B."/>
            <person name="Jeske O."/>
            <person name="Meyerdierks A."/>
            <person name="Storesund J.E."/>
            <person name="Kallscheuer N."/>
            <person name="Luecker S."/>
            <person name="Lage O.M."/>
            <person name="Pohl T."/>
            <person name="Merkel B.J."/>
            <person name="Hornburger P."/>
            <person name="Mueller R.-W."/>
            <person name="Bruemmer F."/>
            <person name="Labrenz M."/>
            <person name="Spormann A.M."/>
            <person name="Op den Camp H."/>
            <person name="Overmann J."/>
            <person name="Amann R."/>
            <person name="Jetten M.S.M."/>
            <person name="Mascher T."/>
            <person name="Medema M.H."/>
            <person name="Devos D.P."/>
            <person name="Kaster A.-K."/>
            <person name="Ovreas L."/>
            <person name="Rohde M."/>
            <person name="Galperin M.Y."/>
            <person name="Jogler C."/>
        </authorList>
    </citation>
    <scope>NUCLEOTIDE SEQUENCE [LARGE SCALE GENOMIC DNA]</scope>
    <source>
        <strain evidence="1 2">Pan265</strain>
    </source>
</reference>
<proteinExistence type="predicted"/>
<evidence type="ECO:0000313" key="2">
    <source>
        <dbReference type="Proteomes" id="UP000320386"/>
    </source>
</evidence>
<dbReference type="Proteomes" id="UP000320386">
    <property type="component" value="Chromosome"/>
</dbReference>
<gene>
    <name evidence="1" type="ORF">Pan265_08840</name>
</gene>
<dbReference type="InterPro" id="IPR011855">
    <property type="entry name" value="Phgtail_TP901_1"/>
</dbReference>
<dbReference type="RefSeq" id="WP_145445180.1">
    <property type="nucleotide sequence ID" value="NZ_CP036280.1"/>
</dbReference>
<dbReference type="AlphaFoldDB" id="A0A518BVN7"/>
<sequence length="145" mass="15427">MADQFVLGMNAKIYQGTAGDDLTNLTEMSNVKDVTLNLEAGEADVTTRANAGWRATAPTLRECTAEFEMLWQPGDAGFDAIKTAFLTASTISLAVLTGEKSTSGTEGPHGDFSITNFSRSEPLEEGVTVSVTAKLAVFTEWVEVA</sequence>